<dbReference type="InterPro" id="IPR039426">
    <property type="entry name" value="TonB-dep_rcpt-like"/>
</dbReference>
<dbReference type="Gene3D" id="2.40.170.20">
    <property type="entry name" value="TonB-dependent receptor, beta-barrel domain"/>
    <property type="match status" value="1"/>
</dbReference>
<keyword evidence="8 9" id="KW-0998">Cell outer membrane</keyword>
<dbReference type="InterPro" id="IPR010917">
    <property type="entry name" value="TonB_rcpt_CS"/>
</dbReference>
<dbReference type="PROSITE" id="PS52016">
    <property type="entry name" value="TONB_DEPENDENT_REC_3"/>
    <property type="match status" value="1"/>
</dbReference>
<sequence precursor="true">MSIDLKARLLCATAVMAITPYALSARALAQETAVSAELPDVVVQQQAHQHRQHNVSKAKKPKAKSVASQNPAPTPSVPNEPQHASHEQSHAASEFDTGTGTRGLAVPLSTTRISGKAIQSQLPGTSDTAQLLTKAPGVSIFQSGGISGLPSINGLNDDRVKILINGMAVTSACTNHMNPPLSYIDPSQVAVADVIAGVTPVSKGGDSLGGTIVVESVPPRFADVGDGVRTSGSLSTFYRSNGDSVSTAAHAEAATQNVSLGYSGAWNKANDYWRGDDGPIVRSTLYEAQNHAVTLGIKNGADVFTMQGIYAHIPYQGYVNQRMDMVDNTAWLFNARYLTHFDWGNLDVRAFYQKTDHRMDMLADKSGKMPMNSEGTDAGYSIKAEIPLTTADVLRVGNEFHRVTLNDWWPPVAGTEPMMGPNDFININNGTRQRLGTFVEWEHRWDSAWSTLLGVRNDMVWMDTGDVAGYSMMYAADAAAFNARNHQKTDANFDVTALARYQPTAMETYEFGYARKTRSPNFYERYAWSTGDMAANMIGWYGDANGYVGNLDLKPEVANTFSVTAGWHDHQRHAWDIKITPYYTYAQDYIDADYVKTQGGMGMGGGMGGGGMGGGMMPSSKFVTLRFANHDAQLYGVNVSGSVDLWNSERFGLFGLSGLIGYVNGENLDTGDTLYHMMPINAQMTLNHQLGNWTNAVQVTMVNAKTDVNELRNEPTTPGYALVDLRSSYQWENVRLDLGINNLFDKLYYAPLGGVDWADYSAGGRVGLISPVPGQGRSFNAGVTVTF</sequence>
<evidence type="ECO:0000256" key="4">
    <source>
        <dbReference type="ARBA" id="ARBA00022692"/>
    </source>
</evidence>
<keyword evidence="2 9" id="KW-0813">Transport</keyword>
<dbReference type="InterPro" id="IPR036942">
    <property type="entry name" value="Beta-barrel_TonB_sf"/>
</dbReference>
<dbReference type="InterPro" id="IPR012910">
    <property type="entry name" value="Plug_dom"/>
</dbReference>
<dbReference type="HOGENOM" id="CLU_014873_0_0_5"/>
<comment type="subcellular location">
    <subcellularLocation>
        <location evidence="1 9">Cell outer membrane</location>
        <topology evidence="1 9">Multi-pass membrane protein</topology>
    </subcellularLocation>
</comment>
<reference evidence="17" key="1">
    <citation type="journal article" date="2011" name="J. Bacteriol.">
        <title>Genome sequences of eight morphologically diverse alphaproteobacteria.</title>
        <authorList>
            <consortium name="US DOE Joint Genome Institute"/>
            <person name="Brown P.J."/>
            <person name="Kysela D.T."/>
            <person name="Buechlein A."/>
            <person name="Hemmerich C."/>
            <person name="Brun Y.V."/>
        </authorList>
    </citation>
    <scope>NUCLEOTIDE SEQUENCE [LARGE SCALE GENOMIC DNA]</scope>
    <source>
        <strain evidence="17">ATCC 51888 / DSM 1869 / NCIB 11706 / TK 0415</strain>
    </source>
</reference>
<feature type="chain" id="PRO_5003116199" evidence="13">
    <location>
        <begin position="25"/>
        <end position="787"/>
    </location>
</feature>
<dbReference type="InterPro" id="IPR037066">
    <property type="entry name" value="Plug_dom_sf"/>
</dbReference>
<feature type="signal peptide" evidence="13">
    <location>
        <begin position="1"/>
        <end position="24"/>
    </location>
</feature>
<dbReference type="GO" id="GO:0044718">
    <property type="term" value="P:siderophore transmembrane transport"/>
    <property type="evidence" value="ECO:0007669"/>
    <property type="project" value="TreeGrafter"/>
</dbReference>
<organism evidence="16 17">
    <name type="scientific">Hyphomicrobium denitrificans (strain ATCC 51888 / DSM 1869 / NCIMB 11706 / TK 0415)</name>
    <dbReference type="NCBI Taxonomy" id="582899"/>
    <lineage>
        <taxon>Bacteria</taxon>
        <taxon>Pseudomonadati</taxon>
        <taxon>Pseudomonadota</taxon>
        <taxon>Alphaproteobacteria</taxon>
        <taxon>Hyphomicrobiales</taxon>
        <taxon>Hyphomicrobiaceae</taxon>
        <taxon>Hyphomicrobium</taxon>
    </lineage>
</organism>
<evidence type="ECO:0000256" key="8">
    <source>
        <dbReference type="ARBA" id="ARBA00023237"/>
    </source>
</evidence>
<dbReference type="SUPFAM" id="SSF56935">
    <property type="entry name" value="Porins"/>
    <property type="match status" value="1"/>
</dbReference>
<evidence type="ECO:0000256" key="12">
    <source>
        <dbReference type="SAM" id="MobiDB-lite"/>
    </source>
</evidence>
<evidence type="ECO:0000256" key="6">
    <source>
        <dbReference type="ARBA" id="ARBA00023077"/>
    </source>
</evidence>
<keyword evidence="5 13" id="KW-0732">Signal</keyword>
<keyword evidence="4 9" id="KW-0812">Transmembrane</keyword>
<dbReference type="AlphaFoldDB" id="D8JSS2"/>
<dbReference type="GO" id="GO:0009279">
    <property type="term" value="C:cell outer membrane"/>
    <property type="evidence" value="ECO:0007669"/>
    <property type="project" value="UniProtKB-SubCell"/>
</dbReference>
<dbReference type="Proteomes" id="UP000002033">
    <property type="component" value="Chromosome"/>
</dbReference>
<evidence type="ECO:0000259" key="14">
    <source>
        <dbReference type="Pfam" id="PF00593"/>
    </source>
</evidence>
<dbReference type="STRING" id="582899.Hden_0586"/>
<dbReference type="PANTHER" id="PTHR30069">
    <property type="entry name" value="TONB-DEPENDENT OUTER MEMBRANE RECEPTOR"/>
    <property type="match status" value="1"/>
</dbReference>
<evidence type="ECO:0000256" key="1">
    <source>
        <dbReference type="ARBA" id="ARBA00004571"/>
    </source>
</evidence>
<protein>
    <submittedName>
        <fullName evidence="16">TonB-dependent receptor</fullName>
    </submittedName>
</protein>
<feature type="domain" description="TonB-dependent receptor-like beta-barrel" evidence="14">
    <location>
        <begin position="272"/>
        <end position="743"/>
    </location>
</feature>
<keyword evidence="3 9" id="KW-1134">Transmembrane beta strand</keyword>
<evidence type="ECO:0000256" key="11">
    <source>
        <dbReference type="RuleBase" id="RU003357"/>
    </source>
</evidence>
<dbReference type="Pfam" id="PF00593">
    <property type="entry name" value="TonB_dep_Rec_b-barrel"/>
    <property type="match status" value="1"/>
</dbReference>
<feature type="short sequence motif" description="TonB C-terminal box" evidence="10">
    <location>
        <begin position="770"/>
        <end position="787"/>
    </location>
</feature>
<evidence type="ECO:0000259" key="15">
    <source>
        <dbReference type="Pfam" id="PF07715"/>
    </source>
</evidence>
<dbReference type="KEGG" id="hdn:Hden_0586"/>
<dbReference type="PANTHER" id="PTHR30069:SF49">
    <property type="entry name" value="OUTER MEMBRANE PROTEIN C"/>
    <property type="match status" value="1"/>
</dbReference>
<dbReference type="eggNOG" id="COG4771">
    <property type="taxonomic scope" value="Bacteria"/>
</dbReference>
<dbReference type="InterPro" id="IPR000531">
    <property type="entry name" value="Beta-barrel_TonB"/>
</dbReference>
<evidence type="ECO:0000256" key="5">
    <source>
        <dbReference type="ARBA" id="ARBA00022729"/>
    </source>
</evidence>
<evidence type="ECO:0000256" key="2">
    <source>
        <dbReference type="ARBA" id="ARBA00022448"/>
    </source>
</evidence>
<evidence type="ECO:0000256" key="7">
    <source>
        <dbReference type="ARBA" id="ARBA00023136"/>
    </source>
</evidence>
<proteinExistence type="inferred from homology"/>
<evidence type="ECO:0000313" key="17">
    <source>
        <dbReference type="Proteomes" id="UP000002033"/>
    </source>
</evidence>
<dbReference type="PROSITE" id="PS01156">
    <property type="entry name" value="TONB_DEPENDENT_REC_2"/>
    <property type="match status" value="1"/>
</dbReference>
<dbReference type="EMBL" id="CP002083">
    <property type="protein sequence ID" value="ADJ22407.1"/>
    <property type="molecule type" value="Genomic_DNA"/>
</dbReference>
<dbReference type="Gene3D" id="2.170.130.10">
    <property type="entry name" value="TonB-dependent receptor, plug domain"/>
    <property type="match status" value="1"/>
</dbReference>
<feature type="region of interest" description="Disordered" evidence="12">
    <location>
        <begin position="44"/>
        <end position="105"/>
    </location>
</feature>
<keyword evidence="16" id="KW-0675">Receptor</keyword>
<evidence type="ECO:0000313" key="16">
    <source>
        <dbReference type="EMBL" id="ADJ22407.1"/>
    </source>
</evidence>
<keyword evidence="6 11" id="KW-0798">TonB box</keyword>
<gene>
    <name evidence="16" type="ordered locus">Hden_0586</name>
</gene>
<accession>D8JSS2</accession>
<keyword evidence="17" id="KW-1185">Reference proteome</keyword>
<evidence type="ECO:0000256" key="3">
    <source>
        <dbReference type="ARBA" id="ARBA00022452"/>
    </source>
</evidence>
<evidence type="ECO:0000256" key="13">
    <source>
        <dbReference type="SAM" id="SignalP"/>
    </source>
</evidence>
<keyword evidence="7 9" id="KW-0472">Membrane</keyword>
<feature type="compositionally biased region" description="Basic residues" evidence="12">
    <location>
        <begin position="48"/>
        <end position="63"/>
    </location>
</feature>
<comment type="similarity">
    <text evidence="9 11">Belongs to the TonB-dependent receptor family.</text>
</comment>
<evidence type="ECO:0000256" key="9">
    <source>
        <dbReference type="PROSITE-ProRule" id="PRU01360"/>
    </source>
</evidence>
<dbReference type="Pfam" id="PF07715">
    <property type="entry name" value="Plug"/>
    <property type="match status" value="1"/>
</dbReference>
<feature type="domain" description="TonB-dependent receptor plug" evidence="15">
    <location>
        <begin position="106"/>
        <end position="211"/>
    </location>
</feature>
<dbReference type="GO" id="GO:0015344">
    <property type="term" value="F:siderophore uptake transmembrane transporter activity"/>
    <property type="evidence" value="ECO:0007669"/>
    <property type="project" value="TreeGrafter"/>
</dbReference>
<dbReference type="OrthoDB" id="9760333at2"/>
<evidence type="ECO:0000256" key="10">
    <source>
        <dbReference type="PROSITE-ProRule" id="PRU10144"/>
    </source>
</evidence>
<name>D8JSS2_HYPDA</name>
<dbReference type="RefSeq" id="WP_013214624.1">
    <property type="nucleotide sequence ID" value="NC_014313.1"/>
</dbReference>